<protein>
    <submittedName>
        <fullName evidence="2">Uncharacterized protein</fullName>
    </submittedName>
</protein>
<gene>
    <name evidence="2" type="ORF">KL86DPRO_20224</name>
</gene>
<reference evidence="2" key="1">
    <citation type="submission" date="2016-04" db="EMBL/GenBank/DDBJ databases">
        <authorList>
            <person name="Evans L.H."/>
            <person name="Alamgir A."/>
            <person name="Owens N."/>
            <person name="Weber N.D."/>
            <person name="Virtaneva K."/>
            <person name="Barbian K."/>
            <person name="Babar A."/>
            <person name="Rosenke K."/>
        </authorList>
    </citation>
    <scope>NUCLEOTIDE SEQUENCE</scope>
    <source>
        <strain evidence="2">86</strain>
    </source>
</reference>
<feature type="region of interest" description="Disordered" evidence="1">
    <location>
        <begin position="190"/>
        <end position="216"/>
    </location>
</feature>
<proteinExistence type="predicted"/>
<organism evidence="2">
    <name type="scientific">uncultured delta proteobacterium</name>
    <dbReference type="NCBI Taxonomy" id="34034"/>
    <lineage>
        <taxon>Bacteria</taxon>
        <taxon>Deltaproteobacteria</taxon>
        <taxon>environmental samples</taxon>
    </lineage>
</organism>
<name>A0A212JWR4_9DELT</name>
<accession>A0A212JWR4</accession>
<dbReference type="EMBL" id="FLUQ01000002">
    <property type="protein sequence ID" value="SBW03910.1"/>
    <property type="molecule type" value="Genomic_DNA"/>
</dbReference>
<evidence type="ECO:0000313" key="2">
    <source>
        <dbReference type="EMBL" id="SBW03910.1"/>
    </source>
</evidence>
<evidence type="ECO:0000256" key="1">
    <source>
        <dbReference type="SAM" id="MobiDB-lite"/>
    </source>
</evidence>
<sequence>MVPLYLLLIHDKCVRWALSPFQKIYFDLEELEELFDENIDVLRRARPEKLMEHGSLTKETAAKLKIVVHMEENYRGVKGRLETTQKLNAYYKLYIYVFTKLARAPEEEWRKVKQEGKPVTRTSIQQMAMNILEKSPEMKAKLLELGVKGSPNPPRGMEDFFRHAMPDEMVDWRGGKPTLGYLIEKYTKRDVDAQEEDEADNERNETTHPAGIRRPA</sequence>
<dbReference type="AlphaFoldDB" id="A0A212JWR4"/>